<keyword evidence="6 8" id="KW-0347">Helicase</keyword>
<evidence type="ECO:0000313" key="9">
    <source>
        <dbReference type="Proteomes" id="UP001059934"/>
    </source>
</evidence>
<evidence type="ECO:0000256" key="1">
    <source>
        <dbReference type="ARBA" id="ARBA00022485"/>
    </source>
</evidence>
<dbReference type="Pfam" id="PF13307">
    <property type="entry name" value="Helicase_C_2"/>
    <property type="match status" value="1"/>
</dbReference>
<name>A0ABY5TRL2_9GAMM</name>
<dbReference type="PANTHER" id="PTHR11472:SF59">
    <property type="entry name" value="ATP-DEPENDENT DNA HELICASE DING"/>
    <property type="match status" value="1"/>
</dbReference>
<keyword evidence="9" id="KW-1185">Reference proteome</keyword>
<dbReference type="InterPro" id="IPR045028">
    <property type="entry name" value="DinG/Rad3-like"/>
</dbReference>
<dbReference type="Proteomes" id="UP001059934">
    <property type="component" value="Chromosome"/>
</dbReference>
<dbReference type="Gene3D" id="3.40.50.300">
    <property type="entry name" value="P-loop containing nucleotide triphosphate hydrolases"/>
    <property type="match status" value="2"/>
</dbReference>
<proteinExistence type="inferred from homology"/>
<dbReference type="InterPro" id="IPR006555">
    <property type="entry name" value="ATP-dep_Helicase_C"/>
</dbReference>
<dbReference type="GO" id="GO:0003678">
    <property type="term" value="F:DNA helicase activity"/>
    <property type="evidence" value="ECO:0007669"/>
    <property type="project" value="UniProtKB-EC"/>
</dbReference>
<feature type="domain" description="Helicase ATP-binding" evidence="7">
    <location>
        <begin position="15"/>
        <end position="303"/>
    </location>
</feature>
<keyword evidence="6" id="KW-0479">Metal-binding</keyword>
<feature type="binding site" evidence="6">
    <location>
        <position position="196"/>
    </location>
    <ligand>
        <name>[4Fe-4S] cluster</name>
        <dbReference type="ChEBI" id="CHEBI:49883"/>
    </ligand>
</feature>
<organism evidence="8 9">
    <name type="scientific">SAR92 clade bacterium H455</name>
    <dbReference type="NCBI Taxonomy" id="2974818"/>
    <lineage>
        <taxon>Bacteria</taxon>
        <taxon>Pseudomonadati</taxon>
        <taxon>Pseudomonadota</taxon>
        <taxon>Gammaproteobacteria</taxon>
        <taxon>Cellvibrionales</taxon>
        <taxon>Porticoccaceae</taxon>
        <taxon>SAR92 clade</taxon>
    </lineage>
</organism>
<keyword evidence="6" id="KW-0413">Isomerase</keyword>
<keyword evidence="6" id="KW-0411">Iron-sulfur</keyword>
<evidence type="ECO:0000313" key="8">
    <source>
        <dbReference type="EMBL" id="UVW35944.1"/>
    </source>
</evidence>
<evidence type="ECO:0000256" key="3">
    <source>
        <dbReference type="ARBA" id="ARBA00022801"/>
    </source>
</evidence>
<feature type="binding site" evidence="6">
    <location>
        <position position="201"/>
    </location>
    <ligand>
        <name>[4Fe-4S] cluster</name>
        <dbReference type="ChEBI" id="CHEBI:49883"/>
    </ligand>
</feature>
<protein>
    <recommendedName>
        <fullName evidence="6">ATP-dependent DNA helicase DinG</fullName>
        <ecNumber evidence="6">5.6.2.3</ecNumber>
    </recommendedName>
    <alternativeName>
        <fullName evidence="6">DNA 5'-3' helicase DinG</fullName>
    </alternativeName>
</protein>
<keyword evidence="4 6" id="KW-0067">ATP-binding</keyword>
<comment type="catalytic activity">
    <reaction evidence="6">
        <text>ATP + H2O = ADP + phosphate + H(+)</text>
        <dbReference type="Rhea" id="RHEA:13065"/>
        <dbReference type="ChEBI" id="CHEBI:15377"/>
        <dbReference type="ChEBI" id="CHEBI:15378"/>
        <dbReference type="ChEBI" id="CHEBI:30616"/>
        <dbReference type="ChEBI" id="CHEBI:43474"/>
        <dbReference type="ChEBI" id="CHEBI:456216"/>
        <dbReference type="EC" id="5.6.2.3"/>
    </reaction>
</comment>
<dbReference type="EMBL" id="CP103416">
    <property type="protein sequence ID" value="UVW35944.1"/>
    <property type="molecule type" value="Genomic_DNA"/>
</dbReference>
<dbReference type="InterPro" id="IPR027417">
    <property type="entry name" value="P-loop_NTPase"/>
</dbReference>
<keyword evidence="2 6" id="KW-0547">Nucleotide-binding</keyword>
<evidence type="ECO:0000256" key="6">
    <source>
        <dbReference type="HAMAP-Rule" id="MF_02205"/>
    </source>
</evidence>
<dbReference type="SUPFAM" id="SSF52540">
    <property type="entry name" value="P-loop containing nucleoside triphosphate hydrolases"/>
    <property type="match status" value="1"/>
</dbReference>
<dbReference type="PROSITE" id="PS51193">
    <property type="entry name" value="HELICASE_ATP_BIND_2"/>
    <property type="match status" value="1"/>
</dbReference>
<comment type="function">
    <text evidence="6">DNA-dependent ATPase and 5'-3' DNA helicase. Unwinds D-loops, R-loops, forked DNA and G-quadruplex DNA.</text>
</comment>
<reference evidence="8" key="1">
    <citation type="submission" date="2022-08" db="EMBL/GenBank/DDBJ databases">
        <title>Catabolic pathway analysis in culturable SAR92 clade bacteria reveals their overlooked roles in DMSP degradation in coastal seas.</title>
        <authorList>
            <person name="He X."/>
            <person name="Zhang X."/>
            <person name="Zhang Y."/>
        </authorList>
    </citation>
    <scope>NUCLEOTIDE SEQUENCE</scope>
    <source>
        <strain evidence="8">H455</strain>
    </source>
</reference>
<gene>
    <name evidence="6 8" type="primary">dinG</name>
    <name evidence="8" type="ORF">NYF23_04880</name>
</gene>
<feature type="binding site" evidence="6">
    <location>
        <position position="207"/>
    </location>
    <ligand>
        <name>[4Fe-4S] cluster</name>
        <dbReference type="ChEBI" id="CHEBI:49883"/>
    </ligand>
</feature>
<evidence type="ECO:0000256" key="5">
    <source>
        <dbReference type="ARBA" id="ARBA00023125"/>
    </source>
</evidence>
<evidence type="ECO:0000259" key="7">
    <source>
        <dbReference type="PROSITE" id="PS51193"/>
    </source>
</evidence>
<accession>A0ABY5TRL2</accession>
<keyword evidence="1 6" id="KW-0004">4Fe-4S</keyword>
<dbReference type="GO" id="GO:0016787">
    <property type="term" value="F:hydrolase activity"/>
    <property type="evidence" value="ECO:0007669"/>
    <property type="project" value="UniProtKB-KW"/>
</dbReference>
<evidence type="ECO:0000256" key="4">
    <source>
        <dbReference type="ARBA" id="ARBA00022840"/>
    </source>
</evidence>
<sequence length="699" mass="77851">MLDADVRETIQQGYRKFLKSRDLSPRLGQKQMIATVANALSDDDPDRRLAVVEAGTGTGKTVGYLIAALPIARALKKTVVVATGTIALQEQLIHKDLPELLEACGWDHSCALVKGRGRYACNLKMEQCLDAIKSKDAGLFLFEDEEAFNPNVQTEDLYREMNEALADGSWDGDRDSWESRIQDVEWRALTIDRRQCSGRRCRFVNQCAFFNARNELEESECIVANHDLVMADLALGGGAILPPPEDCIYIFDEGHRIGDTAIRHFGAECRVNNSITWLERLQKQCKGQAPLFEKDTALAEQLPRIEREATKIIELLNFAYPILQQALESAESPEDGRYRYANGDIGEGLRDIASQLAKTTSAWLGRLEVLVDTLSDALGDKNYPIPAPDVELFYQQAGSWQSRAEQLLALWDRLQREIKAGAMPLACWLRLDDSGGNIDISVNASPIQAAELLSDVLWGSCYASVVTSATLRALGSFQTLQRETGIPDFAHFMTVAGAFDYQQAAVIRVPADAIEGNQADAHTGYITDHFDEYEVPQCGTLILFSSRRQMEQVYDDLSKDQQKNILIQGQLSNREMVRLHKERIDQGRTSVLMGLASFAEGVDLPGDYCRHVVIAKLPFAVPDDPLHEALSEWIEARGGNSFFDIALPIASLRLVQACGRLLRTEKDTGTVTILDKRLITKRYGNQLLNGLPPFRREIG</sequence>
<dbReference type="NCBIfam" id="NF008729">
    <property type="entry name" value="PRK11747.1"/>
    <property type="match status" value="1"/>
</dbReference>
<evidence type="ECO:0000256" key="2">
    <source>
        <dbReference type="ARBA" id="ARBA00022741"/>
    </source>
</evidence>
<dbReference type="SMART" id="SM00491">
    <property type="entry name" value="HELICc2"/>
    <property type="match status" value="1"/>
</dbReference>
<dbReference type="EC" id="5.6.2.3" evidence="6"/>
<comment type="cofactor">
    <cofactor evidence="6">
        <name>[4Fe-4S] cluster</name>
        <dbReference type="ChEBI" id="CHEBI:49883"/>
    </cofactor>
    <text evidence="6">Binds 1 [4Fe-4S] cluster.</text>
</comment>
<dbReference type="InterPro" id="IPR014013">
    <property type="entry name" value="Helic_SF1/SF2_ATP-bd_DinG/Rad3"/>
</dbReference>
<feature type="binding site" evidence="6">
    <location>
        <position position="121"/>
    </location>
    <ligand>
        <name>[4Fe-4S] cluster</name>
        <dbReference type="ChEBI" id="CHEBI:49883"/>
    </ligand>
</feature>
<dbReference type="HAMAP" id="MF_02205">
    <property type="entry name" value="DinG_proteobact"/>
    <property type="match status" value="1"/>
</dbReference>
<keyword evidence="5 6" id="KW-0238">DNA-binding</keyword>
<keyword evidence="6" id="KW-0408">Iron</keyword>
<keyword evidence="3 6" id="KW-0378">Hydrolase</keyword>
<dbReference type="InterPro" id="IPR039000">
    <property type="entry name" value="DinG_proteobact"/>
</dbReference>
<dbReference type="PANTHER" id="PTHR11472">
    <property type="entry name" value="DNA REPAIR DEAD HELICASE RAD3/XP-D SUBFAMILY MEMBER"/>
    <property type="match status" value="1"/>
</dbReference>
<comment type="similarity">
    <text evidence="6">Belongs to the helicase family. DinG subfamily. Type 1 sub-subfamily.</text>
</comment>